<reference evidence="2 3" key="1">
    <citation type="submission" date="2019-07" db="EMBL/GenBank/DDBJ databases">
        <title>Whole genome shotgun sequence of Vibrio sagamiensis NBRC 104589.</title>
        <authorList>
            <person name="Hosoyama A."/>
            <person name="Uohara A."/>
            <person name="Ohji S."/>
            <person name="Ichikawa N."/>
        </authorList>
    </citation>
    <scope>NUCLEOTIDE SEQUENCE [LARGE SCALE GENOMIC DNA]</scope>
    <source>
        <strain evidence="2 3">NBRC 104589</strain>
    </source>
</reference>
<comment type="caution">
    <text evidence="2">The sequence shown here is derived from an EMBL/GenBank/DDBJ whole genome shotgun (WGS) entry which is preliminary data.</text>
</comment>
<keyword evidence="2" id="KW-0418">Kinase</keyword>
<evidence type="ECO:0000259" key="1">
    <source>
        <dbReference type="Pfam" id="PF01636"/>
    </source>
</evidence>
<keyword evidence="2" id="KW-0808">Transferase</keyword>
<dbReference type="PANTHER" id="PTHR40086:SF1">
    <property type="entry name" value="CELL CYCLE REGULATOR CCRZ"/>
    <property type="match status" value="1"/>
</dbReference>
<evidence type="ECO:0000313" key="3">
    <source>
        <dbReference type="Proteomes" id="UP000321922"/>
    </source>
</evidence>
<organism evidence="2 3">
    <name type="scientific">Vibrio sagamiensis NBRC 104589</name>
    <dbReference type="NCBI Taxonomy" id="1219064"/>
    <lineage>
        <taxon>Bacteria</taxon>
        <taxon>Pseudomonadati</taxon>
        <taxon>Pseudomonadota</taxon>
        <taxon>Gammaproteobacteria</taxon>
        <taxon>Vibrionales</taxon>
        <taxon>Vibrionaceae</taxon>
        <taxon>Vibrio</taxon>
    </lineage>
</organism>
<sequence>MAWLSWQQAKRQESSLLSLDDFFTTPPVAAQMLTGGLTNRCWRVKDSLNQEYVWRPLSQMCQSFAISRNNEYQVLTALESTELAPKPIMLNEDGLLVEWINGTPLSDAELDTEEVIAIMASIHALSPDVYDLDRFSYVAKVKHYWHQLGGKYVGTEFELLYSKWCHEPLLFPVTEVLCHFDLGGYNLISHRSGIKVIDWEYAAVADPRIDLALSLPLTNTPFELGVRQYCRARQITDIKPWLEGVIAWYPRTMLMAMLWYLLAFRLWRSEQYFVSANELKQRLCLYGHCLDKS</sequence>
<feature type="domain" description="Aminoglycoside phosphotransferase" evidence="1">
    <location>
        <begin position="33"/>
        <end position="231"/>
    </location>
</feature>
<dbReference type="GO" id="GO:0016301">
    <property type="term" value="F:kinase activity"/>
    <property type="evidence" value="ECO:0007669"/>
    <property type="project" value="UniProtKB-KW"/>
</dbReference>
<dbReference type="InterPro" id="IPR011009">
    <property type="entry name" value="Kinase-like_dom_sf"/>
</dbReference>
<dbReference type="RefSeq" id="WP_039979080.1">
    <property type="nucleotide sequence ID" value="NZ_BAOJ01000009.1"/>
</dbReference>
<evidence type="ECO:0000313" key="2">
    <source>
        <dbReference type="EMBL" id="GEM74868.1"/>
    </source>
</evidence>
<dbReference type="Gene3D" id="3.90.1200.10">
    <property type="match status" value="1"/>
</dbReference>
<dbReference type="InterPro" id="IPR002575">
    <property type="entry name" value="Aminoglycoside_PTrfase"/>
</dbReference>
<dbReference type="Gene3D" id="3.30.200.20">
    <property type="entry name" value="Phosphorylase Kinase, domain 1"/>
    <property type="match status" value="1"/>
</dbReference>
<protein>
    <submittedName>
        <fullName evidence="2">Thiamine kinase</fullName>
    </submittedName>
</protein>
<dbReference type="EMBL" id="BJXJ01000007">
    <property type="protein sequence ID" value="GEM74868.1"/>
    <property type="molecule type" value="Genomic_DNA"/>
</dbReference>
<dbReference type="Pfam" id="PF01636">
    <property type="entry name" value="APH"/>
    <property type="match status" value="1"/>
</dbReference>
<proteinExistence type="predicted"/>
<keyword evidence="3" id="KW-1185">Reference proteome</keyword>
<dbReference type="Proteomes" id="UP000321922">
    <property type="component" value="Unassembled WGS sequence"/>
</dbReference>
<name>A0A511QC43_9VIBR</name>
<dbReference type="SUPFAM" id="SSF56112">
    <property type="entry name" value="Protein kinase-like (PK-like)"/>
    <property type="match status" value="1"/>
</dbReference>
<gene>
    <name evidence="2" type="ORF">VSA01S_09800</name>
</gene>
<dbReference type="InterPro" id="IPR052077">
    <property type="entry name" value="CcrZ_PhaseVar_Mediator"/>
</dbReference>
<dbReference type="OrthoDB" id="179763at2"/>
<accession>A0A511QC43</accession>
<dbReference type="AlphaFoldDB" id="A0A511QC43"/>
<dbReference type="PANTHER" id="PTHR40086">
    <property type="entry name" value="PHOSPHOTRANSFERASE YTMP-RELATED"/>
    <property type="match status" value="1"/>
</dbReference>